<dbReference type="GO" id="GO:0008236">
    <property type="term" value="F:serine-type peptidase activity"/>
    <property type="evidence" value="ECO:0007669"/>
    <property type="project" value="InterPro"/>
</dbReference>
<protein>
    <submittedName>
        <fullName evidence="2">Peptidase family S41</fullName>
    </submittedName>
</protein>
<name>A0A1G6WVP9_9GAMM</name>
<dbReference type="Gene3D" id="3.90.226.10">
    <property type="entry name" value="2-enoyl-CoA Hydratase, Chain A, domain 1"/>
    <property type="match status" value="1"/>
</dbReference>
<dbReference type="PANTHER" id="PTHR11261">
    <property type="entry name" value="INTERPHOTORECEPTOR RETINOID-BINDING PROTEIN"/>
    <property type="match status" value="1"/>
</dbReference>
<dbReference type="SMART" id="SM00245">
    <property type="entry name" value="TSPc"/>
    <property type="match status" value="1"/>
</dbReference>
<dbReference type="PANTHER" id="PTHR11261:SF3">
    <property type="entry name" value="RETINOL-BINDING PROTEIN 3"/>
    <property type="match status" value="1"/>
</dbReference>
<dbReference type="GO" id="GO:0006508">
    <property type="term" value="P:proteolysis"/>
    <property type="evidence" value="ECO:0007669"/>
    <property type="project" value="InterPro"/>
</dbReference>
<dbReference type="InterPro" id="IPR029045">
    <property type="entry name" value="ClpP/crotonase-like_dom_sf"/>
</dbReference>
<dbReference type="Pfam" id="PF03572">
    <property type="entry name" value="Peptidase_S41"/>
    <property type="match status" value="1"/>
</dbReference>
<dbReference type="SUPFAM" id="SSF52096">
    <property type="entry name" value="ClpP/crotonase"/>
    <property type="match status" value="1"/>
</dbReference>
<dbReference type="STRING" id="265719.SAMN04488509_105194"/>
<evidence type="ECO:0000313" key="3">
    <source>
        <dbReference type="Proteomes" id="UP000199603"/>
    </source>
</evidence>
<dbReference type="EMBL" id="FNAG01000005">
    <property type="protein sequence ID" value="SDD70020.1"/>
    <property type="molecule type" value="Genomic_DNA"/>
</dbReference>
<sequence>MSTGKNAGQARQASAVAGAQRVQSFGRALPRFAAAICALGLALGLGVSAASAQPGPPPDPAAVRLSPAQSREVVLALADVLRERFAFRARGREAADSIEALEQQGAFRGAGTAAELLALIEQQITPIVDDGHFRARYFGPEAVAGFSEAPPSAEDIAAFHEEVRLRGGEVPEVRWLPGNVGYLRIRMFLDAAPSAEQFALAMRMLEHTGALIVDVRGAPGGEPAGVANVIGHFVRARTPTVRVQGSDEAAPDRTFYAEPRTPAYLDKPVFVLVDGDTGSGAEEFAYDLQAMQRVTLVGETTAGAATPGGYRPLAHGFVAFIPMQIVANTITGTNWEGVGVVPDVSVPAAEALTKAHRLALEAILKQAEGLQRSIAEEGLQTLQAPPAT</sequence>
<reference evidence="2 3" key="1">
    <citation type="submission" date="2016-10" db="EMBL/GenBank/DDBJ databases">
        <authorList>
            <person name="de Groot N.N."/>
        </authorList>
    </citation>
    <scope>NUCLEOTIDE SEQUENCE [LARGE SCALE GENOMIC DNA]</scope>
    <source>
        <strain evidence="2 3">DSM 16957</strain>
    </source>
</reference>
<dbReference type="Gene3D" id="3.30.750.44">
    <property type="match status" value="1"/>
</dbReference>
<evidence type="ECO:0000259" key="1">
    <source>
        <dbReference type="SMART" id="SM00245"/>
    </source>
</evidence>
<gene>
    <name evidence="2" type="ORF">SAMN04488509_105194</name>
</gene>
<dbReference type="AlphaFoldDB" id="A0A1G6WVP9"/>
<dbReference type="InterPro" id="IPR005151">
    <property type="entry name" value="Tail-specific_protease"/>
</dbReference>
<dbReference type="OrthoDB" id="9758793at2"/>
<accession>A0A1G6WVP9</accession>
<organism evidence="2 3">
    <name type="scientific">Aquimonas voraii</name>
    <dbReference type="NCBI Taxonomy" id="265719"/>
    <lineage>
        <taxon>Bacteria</taxon>
        <taxon>Pseudomonadati</taxon>
        <taxon>Pseudomonadota</taxon>
        <taxon>Gammaproteobacteria</taxon>
        <taxon>Lysobacterales</taxon>
        <taxon>Lysobacteraceae</taxon>
        <taxon>Aquimonas</taxon>
    </lineage>
</organism>
<dbReference type="CDD" id="cd07563">
    <property type="entry name" value="Peptidase_S41_IRBP"/>
    <property type="match status" value="1"/>
</dbReference>
<proteinExistence type="predicted"/>
<feature type="domain" description="Tail specific protease" evidence="1">
    <location>
        <begin position="151"/>
        <end position="347"/>
    </location>
</feature>
<dbReference type="Proteomes" id="UP000199603">
    <property type="component" value="Unassembled WGS sequence"/>
</dbReference>
<keyword evidence="3" id="KW-1185">Reference proteome</keyword>
<evidence type="ECO:0000313" key="2">
    <source>
        <dbReference type="EMBL" id="SDD70020.1"/>
    </source>
</evidence>